<feature type="domain" description="UbiC transcription regulator-associated" evidence="1">
    <location>
        <begin position="90"/>
        <end position="228"/>
    </location>
</feature>
<dbReference type="PANTHER" id="PTHR44846">
    <property type="entry name" value="MANNOSYL-D-GLYCERATE TRANSPORT/METABOLISM SYSTEM REPRESSOR MNGR-RELATED"/>
    <property type="match status" value="1"/>
</dbReference>
<dbReference type="AlphaFoldDB" id="A0A2T2WMG2"/>
<evidence type="ECO:0000259" key="1">
    <source>
        <dbReference type="SMART" id="SM00866"/>
    </source>
</evidence>
<dbReference type="SUPFAM" id="SSF46785">
    <property type="entry name" value="Winged helix' DNA-binding domain"/>
    <property type="match status" value="1"/>
</dbReference>
<evidence type="ECO:0000313" key="3">
    <source>
        <dbReference type="Proteomes" id="UP000242705"/>
    </source>
</evidence>
<evidence type="ECO:0000313" key="2">
    <source>
        <dbReference type="EMBL" id="PSR23420.1"/>
    </source>
</evidence>
<dbReference type="InterPro" id="IPR036388">
    <property type="entry name" value="WH-like_DNA-bd_sf"/>
</dbReference>
<gene>
    <name evidence="2" type="ORF">C7B47_15905</name>
</gene>
<name>A0A2T2WMG2_SULTH</name>
<dbReference type="SUPFAM" id="SSF64288">
    <property type="entry name" value="Chorismate lyase-like"/>
    <property type="match status" value="1"/>
</dbReference>
<accession>A0A2T2WMG2</accession>
<comment type="caution">
    <text evidence="2">The sequence shown here is derived from an EMBL/GenBank/DDBJ whole genome shotgun (WGS) entry which is preliminary data.</text>
</comment>
<sequence length="238" mass="27552">MAVDGFQPRQWDRVFRILRQEIEDGWPPDTPFWTAEMIRERLGVSIATANQALQELELGGWLYSAHGVRERRVVGRRSVSDRSTEFLRDPAWKHPWVKTLEAGIDENPPAWVQALRGPGPAWRWKALQGDGIVPLAISEGWYEIESPAMMYEQKPGSHFYELFETQYGPLAGFEETVSARIADFAEREVFHMVGRAALMVLQIDRVTRTRSGKVVEVARLIDRASHYRLRYTVPYRRR</sequence>
<protein>
    <recommendedName>
        <fullName evidence="1">UbiC transcription regulator-associated domain-containing protein</fullName>
    </recommendedName>
</protein>
<dbReference type="InterPro" id="IPR036390">
    <property type="entry name" value="WH_DNA-bd_sf"/>
</dbReference>
<dbReference type="EMBL" id="PXYX01000070">
    <property type="protein sequence ID" value="PSR23420.1"/>
    <property type="molecule type" value="Genomic_DNA"/>
</dbReference>
<reference evidence="2 3" key="1">
    <citation type="journal article" date="2014" name="BMC Genomics">
        <title>Comparison of environmental and isolate Sulfobacillus genomes reveals diverse carbon, sulfur, nitrogen, and hydrogen metabolisms.</title>
        <authorList>
            <person name="Justice N.B."/>
            <person name="Norman A."/>
            <person name="Brown C.T."/>
            <person name="Singh A."/>
            <person name="Thomas B.C."/>
            <person name="Banfield J.F."/>
        </authorList>
    </citation>
    <scope>NUCLEOTIDE SEQUENCE [LARGE SCALE GENOMIC DNA]</scope>
    <source>
        <strain evidence="2">AMDSBA5</strain>
    </source>
</reference>
<organism evidence="2 3">
    <name type="scientific">Sulfobacillus thermosulfidooxidans</name>
    <dbReference type="NCBI Taxonomy" id="28034"/>
    <lineage>
        <taxon>Bacteria</taxon>
        <taxon>Bacillati</taxon>
        <taxon>Bacillota</taxon>
        <taxon>Clostridia</taxon>
        <taxon>Eubacteriales</taxon>
        <taxon>Clostridiales Family XVII. Incertae Sedis</taxon>
        <taxon>Sulfobacillus</taxon>
    </lineage>
</organism>
<dbReference type="Proteomes" id="UP000242705">
    <property type="component" value="Unassembled WGS sequence"/>
</dbReference>
<dbReference type="InterPro" id="IPR028978">
    <property type="entry name" value="Chorismate_lyase_/UTRA_dom_sf"/>
</dbReference>
<dbReference type="InterPro" id="IPR050679">
    <property type="entry name" value="Bact_HTH_transcr_reg"/>
</dbReference>
<dbReference type="SMART" id="SM00866">
    <property type="entry name" value="UTRA"/>
    <property type="match status" value="1"/>
</dbReference>
<dbReference type="Pfam" id="PF07702">
    <property type="entry name" value="UTRA"/>
    <property type="match status" value="1"/>
</dbReference>
<dbReference type="GO" id="GO:0003677">
    <property type="term" value="F:DNA binding"/>
    <property type="evidence" value="ECO:0007669"/>
    <property type="project" value="InterPro"/>
</dbReference>
<dbReference type="InterPro" id="IPR011663">
    <property type="entry name" value="UTRA"/>
</dbReference>
<proteinExistence type="predicted"/>
<dbReference type="Gene3D" id="1.10.10.10">
    <property type="entry name" value="Winged helix-like DNA-binding domain superfamily/Winged helix DNA-binding domain"/>
    <property type="match status" value="1"/>
</dbReference>
<dbReference type="Gene3D" id="3.40.1410.10">
    <property type="entry name" value="Chorismate lyase-like"/>
    <property type="match status" value="1"/>
</dbReference>
<dbReference type="PANTHER" id="PTHR44846:SF1">
    <property type="entry name" value="MANNOSYL-D-GLYCERATE TRANSPORT_METABOLISM SYSTEM REPRESSOR MNGR-RELATED"/>
    <property type="match status" value="1"/>
</dbReference>
<dbReference type="GO" id="GO:0045892">
    <property type="term" value="P:negative regulation of DNA-templated transcription"/>
    <property type="evidence" value="ECO:0007669"/>
    <property type="project" value="TreeGrafter"/>
</dbReference>